<dbReference type="InterPro" id="IPR009057">
    <property type="entry name" value="Homeodomain-like_sf"/>
</dbReference>
<sequence>MVLIHQVHLIEEDRAKLHDLLKVGEHSARSIARGYILLLASQGKSDEEIAQTLEVGRATVQRVRKRYCQKGLDHALTELPRPGAKPRLDGKQEAYLVALACSDAPEGRTNWTMQLLANKDETVRRVLKKRTQALAERRVVHS</sequence>
<name>A0A8J3I833_9CHLR</name>
<evidence type="ECO:0000313" key="1">
    <source>
        <dbReference type="EMBL" id="GHO47538.1"/>
    </source>
</evidence>
<comment type="caution">
    <text evidence="1">The sequence shown here is derived from an EMBL/GenBank/DDBJ whole genome shotgun (WGS) entry which is preliminary data.</text>
</comment>
<dbReference type="Gene3D" id="1.10.10.10">
    <property type="entry name" value="Winged helix-like DNA-binding domain superfamily/Winged helix DNA-binding domain"/>
    <property type="match status" value="1"/>
</dbReference>
<proteinExistence type="predicted"/>
<reference evidence="1" key="1">
    <citation type="submission" date="2020-10" db="EMBL/GenBank/DDBJ databases">
        <title>Taxonomic study of unclassified bacteria belonging to the class Ktedonobacteria.</title>
        <authorList>
            <person name="Yabe S."/>
            <person name="Wang C.M."/>
            <person name="Zheng Y."/>
            <person name="Sakai Y."/>
            <person name="Cavaletti L."/>
            <person name="Monciardini P."/>
            <person name="Donadio S."/>
        </authorList>
    </citation>
    <scope>NUCLEOTIDE SEQUENCE</scope>
    <source>
        <strain evidence="1">SOSP1-1</strain>
    </source>
</reference>
<accession>A0A8J3I833</accession>
<dbReference type="SUPFAM" id="SSF46689">
    <property type="entry name" value="Homeodomain-like"/>
    <property type="match status" value="1"/>
</dbReference>
<protein>
    <submittedName>
        <fullName evidence="1">Transposase</fullName>
    </submittedName>
</protein>
<dbReference type="Proteomes" id="UP000612362">
    <property type="component" value="Unassembled WGS sequence"/>
</dbReference>
<dbReference type="EMBL" id="BNJF01000003">
    <property type="protein sequence ID" value="GHO47538.1"/>
    <property type="molecule type" value="Genomic_DNA"/>
</dbReference>
<evidence type="ECO:0000313" key="2">
    <source>
        <dbReference type="Proteomes" id="UP000612362"/>
    </source>
</evidence>
<dbReference type="InterPro" id="IPR036388">
    <property type="entry name" value="WH-like_DNA-bd_sf"/>
</dbReference>
<organism evidence="1 2">
    <name type="scientific">Ktedonospora formicarum</name>
    <dbReference type="NCBI Taxonomy" id="2778364"/>
    <lineage>
        <taxon>Bacteria</taxon>
        <taxon>Bacillati</taxon>
        <taxon>Chloroflexota</taxon>
        <taxon>Ktedonobacteria</taxon>
        <taxon>Ktedonobacterales</taxon>
        <taxon>Ktedonobacteraceae</taxon>
        <taxon>Ktedonospora</taxon>
    </lineage>
</organism>
<dbReference type="Pfam" id="PF13565">
    <property type="entry name" value="HTH_32"/>
    <property type="match status" value="1"/>
</dbReference>
<dbReference type="AlphaFoldDB" id="A0A8J3I833"/>
<keyword evidence="2" id="KW-1185">Reference proteome</keyword>
<gene>
    <name evidence="1" type="ORF">KSX_57010</name>
</gene>